<evidence type="ECO:0000313" key="2">
    <source>
        <dbReference type="EMBL" id="OHV27237.1"/>
    </source>
</evidence>
<feature type="region of interest" description="Disordered" evidence="1">
    <location>
        <begin position="1"/>
        <end position="241"/>
    </location>
</feature>
<reference evidence="3" key="1">
    <citation type="submission" date="2016-07" db="EMBL/GenBank/DDBJ databases">
        <title>Frankia sp. NRRL B-16219 Genome sequencing.</title>
        <authorList>
            <person name="Ghodhbane-Gtari F."/>
            <person name="Swanson E."/>
            <person name="Gueddou A."/>
            <person name="Louati M."/>
            <person name="Nouioui I."/>
            <person name="Hezbri K."/>
            <person name="Abebe-Akele F."/>
            <person name="Simpson S."/>
            <person name="Morris K."/>
            <person name="Thomas K."/>
            <person name="Gtari M."/>
            <person name="Tisa L.S."/>
        </authorList>
    </citation>
    <scope>NUCLEOTIDE SEQUENCE [LARGE SCALE GENOMIC DNA]</scope>
    <source>
        <strain evidence="3">NRRL B-16219</strain>
    </source>
</reference>
<evidence type="ECO:0000256" key="1">
    <source>
        <dbReference type="SAM" id="MobiDB-lite"/>
    </source>
</evidence>
<dbReference type="AlphaFoldDB" id="A0A1S1Q0Z4"/>
<proteinExistence type="predicted"/>
<organism evidence="2 3">
    <name type="scientific">Parafrankia soli</name>
    <dbReference type="NCBI Taxonomy" id="2599596"/>
    <lineage>
        <taxon>Bacteria</taxon>
        <taxon>Bacillati</taxon>
        <taxon>Actinomycetota</taxon>
        <taxon>Actinomycetes</taxon>
        <taxon>Frankiales</taxon>
        <taxon>Frankiaceae</taxon>
        <taxon>Parafrankia</taxon>
    </lineage>
</organism>
<feature type="region of interest" description="Disordered" evidence="1">
    <location>
        <begin position="607"/>
        <end position="652"/>
    </location>
</feature>
<dbReference type="Gene3D" id="3.40.50.300">
    <property type="entry name" value="P-loop containing nucleotide triphosphate hydrolases"/>
    <property type="match status" value="1"/>
</dbReference>
<feature type="compositionally biased region" description="Low complexity" evidence="1">
    <location>
        <begin position="125"/>
        <end position="188"/>
    </location>
</feature>
<dbReference type="SUPFAM" id="SSF52540">
    <property type="entry name" value="P-loop containing nucleoside triphosphate hydrolases"/>
    <property type="match status" value="1"/>
</dbReference>
<evidence type="ECO:0000313" key="3">
    <source>
        <dbReference type="Proteomes" id="UP000179769"/>
    </source>
</evidence>
<dbReference type="InterPro" id="IPR027417">
    <property type="entry name" value="P-loop_NTPase"/>
</dbReference>
<gene>
    <name evidence="2" type="ORF">BBK14_05030</name>
</gene>
<sequence length="652" mass="67316">MGPGPFDAQGPYDRSEPLAPGEAAGSPAPAWPSQGYEQADVPLVDPSLGGLPVELDGLPVEFGGLPMESRSPSGDQPGSGSYYDPWAPHPAPGPAPDAGNDESTGAPVWGAVDAWQEAGEPVSLGEPAQPGEAAPPGDPASGSGPAERTRRGAAAGETETDDSAAAGSPSTGGAPPADEAASTDAAWAGHGVAAPERTSDVLPRPSTELVPAGHLPRPGTGADRAPALTDQGPGQGLWPWQEPWADLDDLEPWEEIPLRITLSDRAAVALPGSWRIAVTSLFPYSGTTTLAGVVGLTLAGVRAEPVLAIDLYPGAATPGFVPPTSSESAEIDESRGDNLVARVGSRGTTTVADIARRRRSAAKATPDELRSLVGARRSGSVFDLDVLPVDRPVGDEETTNALVPVDEPITPAMLRSALGALGHAYPLILMDAPATAPLTPEAIRAADVILLVTLATASDLEATLTDLRDPQGSLAEVGVSARERTPSGQGPGHPPHERTGPAVIAAVVSPRRGRPSPRTRTATARLARHVDGIVRVPYDPRLDPSRGTPVRIPRLRWATRRSYLRLAAETVDALAGIADADVGTPAGGEHPSFQPQFERPIRTAPVLPRNADTDHAEVSGVSFGDLRHGRTPTRVSGPDRPGGQPPAGREPR</sequence>
<protein>
    <recommendedName>
        <fullName evidence="4">MinD-like ATPase involved in chromosome partitioning or flagellar assembly</fullName>
    </recommendedName>
</protein>
<comment type="caution">
    <text evidence="2">The sequence shown here is derived from an EMBL/GenBank/DDBJ whole genome shotgun (WGS) entry which is preliminary data.</text>
</comment>
<feature type="region of interest" description="Disordered" evidence="1">
    <location>
        <begin position="481"/>
        <end position="500"/>
    </location>
</feature>
<feature type="compositionally biased region" description="Polar residues" evidence="1">
    <location>
        <begin position="70"/>
        <end position="79"/>
    </location>
</feature>
<evidence type="ECO:0008006" key="4">
    <source>
        <dbReference type="Google" id="ProtNLM"/>
    </source>
</evidence>
<name>A0A1S1Q0Z4_9ACTN</name>
<feature type="compositionally biased region" description="Low complexity" evidence="1">
    <location>
        <begin position="17"/>
        <end position="33"/>
    </location>
</feature>
<dbReference type="EMBL" id="MAXA01000224">
    <property type="protein sequence ID" value="OHV27237.1"/>
    <property type="molecule type" value="Genomic_DNA"/>
</dbReference>
<dbReference type="Proteomes" id="UP000179769">
    <property type="component" value="Unassembled WGS sequence"/>
</dbReference>
<keyword evidence="3" id="KW-1185">Reference proteome</keyword>
<accession>A0A1S1Q0Z4</accession>